<gene>
    <name evidence="1" type="ORF">BN990_04113</name>
</gene>
<accession>A0A024QIE6</accession>
<reference evidence="1 2" key="1">
    <citation type="submission" date="2014-03" db="EMBL/GenBank/DDBJ databases">
        <authorList>
            <person name="Urmite Genomes U."/>
        </authorList>
    </citation>
    <scope>NUCLEOTIDE SEQUENCE [LARGE SCALE GENOMIC DNA]</scope>
    <source>
        <strain evidence="1 2">Vm-5</strain>
    </source>
</reference>
<comment type="caution">
    <text evidence="1">The sequence shown here is derived from an EMBL/GenBank/DDBJ whole genome shotgun (WGS) entry which is preliminary data.</text>
</comment>
<evidence type="ECO:0000313" key="2">
    <source>
        <dbReference type="Proteomes" id="UP000028875"/>
    </source>
</evidence>
<evidence type="ECO:0000313" key="1">
    <source>
        <dbReference type="EMBL" id="CDQ41736.1"/>
    </source>
</evidence>
<dbReference type="EMBL" id="CCDP010000003">
    <property type="protein sequence ID" value="CDQ41736.1"/>
    <property type="molecule type" value="Genomic_DNA"/>
</dbReference>
<reference evidence="2" key="2">
    <citation type="submission" date="2014-05" db="EMBL/GenBank/DDBJ databases">
        <title>Draft genome sequence of Virgibacillus massiliensis Vm-5.</title>
        <authorList>
            <person name="Khelaifia S."/>
            <person name="Croce O."/>
            <person name="Lagier J.C."/>
            <person name="Raoult D."/>
        </authorList>
    </citation>
    <scope>NUCLEOTIDE SEQUENCE [LARGE SCALE GENOMIC DNA]</scope>
    <source>
        <strain evidence="2">Vm-5</strain>
    </source>
</reference>
<keyword evidence="2" id="KW-1185">Reference proteome</keyword>
<dbReference type="Proteomes" id="UP000028875">
    <property type="component" value="Unassembled WGS sequence"/>
</dbReference>
<name>A0A024QIE6_9BACI</name>
<sequence>MDNTIIEHLACLEVNKCILQPPFHLLSDVQWNDKGLSFDGDITLFSNKIKKDDFLGTIPLQIKGTTLNKKLSKKYSIKHSVQKDDLEVYYRNGSGVLYIVVTINPNTYAAQAFYKILAPLDLKHLLIKFDHEKKQSSNLSFKKLRKGALESICKQFVKVVEKQPSKYIDASSDKEFSEYKVDYIQPNEDTFNLFEDRAYIYGIENGLEIPVTTGKLYEIRGIINEKVILENEILEINYEVRDREDAVNITIENSLVLEICKKTSKAKIHLSKVKSLVSYQKSLKIIKYLRDYDEIPLRKFDLKAKLGKTGDFKDVEQDISIYEELIKIFNKIGINEDYIFSENEDISKLFDSLFSIFKDKEYNLLTDDESEFYENVIHTINLSDYAKVMLLFNREKNEFIDFFSDEALNTITGLIPKEDIENKKTENANSDYWKVSIYSTLQIKAMQKSANYKFETIKRSFSDKYHDIKAPYTINVALEYIKYFDGVNDHEYLDFANNLVQRYLHEYPEDTIAKINWYQIKVRKGDGLSEKDEEDILDILEKSEREKEKGISFACELLLGNKSKAKRLFKSLGSKDQDEIKKFPIYNLL</sequence>
<dbReference type="RefSeq" id="WP_038246480.1">
    <property type="nucleotide sequence ID" value="NZ_CABKTK010000003.1"/>
</dbReference>
<organism evidence="1 2">
    <name type="scientific">Virgibacillus massiliensis</name>
    <dbReference type="NCBI Taxonomy" id="1462526"/>
    <lineage>
        <taxon>Bacteria</taxon>
        <taxon>Bacillati</taxon>
        <taxon>Bacillota</taxon>
        <taxon>Bacilli</taxon>
        <taxon>Bacillales</taxon>
        <taxon>Bacillaceae</taxon>
        <taxon>Virgibacillus</taxon>
    </lineage>
</organism>
<dbReference type="AlphaFoldDB" id="A0A024QIE6"/>
<protein>
    <recommendedName>
        <fullName evidence="3">DUF4365 domain-containing protein</fullName>
    </recommendedName>
</protein>
<evidence type="ECO:0008006" key="3">
    <source>
        <dbReference type="Google" id="ProtNLM"/>
    </source>
</evidence>
<dbReference type="STRING" id="1462526.BN990_04113"/>
<dbReference type="eggNOG" id="ENOG502ZPYH">
    <property type="taxonomic scope" value="Bacteria"/>
</dbReference>
<proteinExistence type="predicted"/>
<dbReference type="OrthoDB" id="2974412at2"/>